<protein>
    <recommendedName>
        <fullName evidence="2">Tuftelin interacting protein N-terminal domain-containing protein</fullName>
    </recommendedName>
</protein>
<feature type="region of interest" description="Disordered" evidence="1">
    <location>
        <begin position="23"/>
        <end position="51"/>
    </location>
</feature>
<gene>
    <name evidence="3" type="ORF">DPMN_055458</name>
</gene>
<organism evidence="3 4">
    <name type="scientific">Dreissena polymorpha</name>
    <name type="common">Zebra mussel</name>
    <name type="synonym">Mytilus polymorpha</name>
    <dbReference type="NCBI Taxonomy" id="45954"/>
    <lineage>
        <taxon>Eukaryota</taxon>
        <taxon>Metazoa</taxon>
        <taxon>Spiralia</taxon>
        <taxon>Lophotrochozoa</taxon>
        <taxon>Mollusca</taxon>
        <taxon>Bivalvia</taxon>
        <taxon>Autobranchia</taxon>
        <taxon>Heteroconchia</taxon>
        <taxon>Euheterodonta</taxon>
        <taxon>Imparidentia</taxon>
        <taxon>Neoheterodontei</taxon>
        <taxon>Myida</taxon>
        <taxon>Dreissenoidea</taxon>
        <taxon>Dreissenidae</taxon>
        <taxon>Dreissena</taxon>
    </lineage>
</organism>
<reference evidence="3" key="2">
    <citation type="submission" date="2020-11" db="EMBL/GenBank/DDBJ databases">
        <authorList>
            <person name="McCartney M.A."/>
            <person name="Auch B."/>
            <person name="Kono T."/>
            <person name="Mallez S."/>
            <person name="Becker A."/>
            <person name="Gohl D.M."/>
            <person name="Silverstein K.A.T."/>
            <person name="Koren S."/>
            <person name="Bechman K.B."/>
            <person name="Herman A."/>
            <person name="Abrahante J.E."/>
            <person name="Garbe J."/>
        </authorList>
    </citation>
    <scope>NUCLEOTIDE SEQUENCE</scope>
    <source>
        <strain evidence="3">Duluth1</strain>
        <tissue evidence="3">Whole animal</tissue>
    </source>
</reference>
<feature type="domain" description="Tuftelin interacting protein N-terminal" evidence="2">
    <location>
        <begin position="26"/>
        <end position="67"/>
    </location>
</feature>
<accession>A0A9D4CSR0</accession>
<proteinExistence type="predicted"/>
<dbReference type="AlphaFoldDB" id="A0A9D4CSR0"/>
<dbReference type="Pfam" id="PF12457">
    <property type="entry name" value="TIP_N"/>
    <property type="match status" value="1"/>
</dbReference>
<evidence type="ECO:0000313" key="4">
    <source>
        <dbReference type="Proteomes" id="UP000828390"/>
    </source>
</evidence>
<dbReference type="EMBL" id="JAIWYP010000012">
    <property type="protein sequence ID" value="KAH3729486.1"/>
    <property type="molecule type" value="Genomic_DNA"/>
</dbReference>
<keyword evidence="4" id="KW-1185">Reference proteome</keyword>
<reference evidence="3" key="1">
    <citation type="journal article" date="2019" name="bioRxiv">
        <title>The Genome of the Zebra Mussel, Dreissena polymorpha: A Resource for Invasive Species Research.</title>
        <authorList>
            <person name="McCartney M.A."/>
            <person name="Auch B."/>
            <person name="Kono T."/>
            <person name="Mallez S."/>
            <person name="Zhang Y."/>
            <person name="Obille A."/>
            <person name="Becker A."/>
            <person name="Abrahante J.E."/>
            <person name="Garbe J."/>
            <person name="Badalamenti J.P."/>
            <person name="Herman A."/>
            <person name="Mangelson H."/>
            <person name="Liachko I."/>
            <person name="Sullivan S."/>
            <person name="Sone E.D."/>
            <person name="Koren S."/>
            <person name="Silverstein K.A.T."/>
            <person name="Beckman K.B."/>
            <person name="Gohl D.M."/>
        </authorList>
    </citation>
    <scope>NUCLEOTIDE SEQUENCE</scope>
    <source>
        <strain evidence="3">Duluth1</strain>
        <tissue evidence="3">Whole animal</tissue>
    </source>
</reference>
<name>A0A9D4CSR0_DREPO</name>
<feature type="region of interest" description="Disordered" evidence="1">
    <location>
        <begin position="82"/>
        <end position="116"/>
    </location>
</feature>
<evidence type="ECO:0000259" key="2">
    <source>
        <dbReference type="Pfam" id="PF12457"/>
    </source>
</evidence>
<dbReference type="InterPro" id="IPR022159">
    <property type="entry name" value="STIP/TFIP11_N"/>
</dbReference>
<dbReference type="Proteomes" id="UP000828390">
    <property type="component" value="Unassembled WGS sequence"/>
</dbReference>
<sequence length="116" mass="13101">MSSPEVEKFEITDDDVYNSFNIRHNEEDDNERPGFGGRGKKKSDFTAPIGFVSGGIKQGDKTFKPGEEKMMRTLIWVTLPASAINGPRRRKQDQDPTSYREKRILVAGKSIPRGLE</sequence>
<evidence type="ECO:0000313" key="3">
    <source>
        <dbReference type="EMBL" id="KAH3729486.1"/>
    </source>
</evidence>
<comment type="caution">
    <text evidence="3">The sequence shown here is derived from an EMBL/GenBank/DDBJ whole genome shotgun (WGS) entry which is preliminary data.</text>
</comment>
<feature type="compositionally biased region" description="Basic and acidic residues" evidence="1">
    <location>
        <begin position="92"/>
        <end position="104"/>
    </location>
</feature>
<evidence type="ECO:0000256" key="1">
    <source>
        <dbReference type="SAM" id="MobiDB-lite"/>
    </source>
</evidence>